<dbReference type="InterPro" id="IPR010285">
    <property type="entry name" value="DNA_helicase_pif1-like_DEAD"/>
</dbReference>
<organism evidence="3 4">
    <name type="scientific">Rosa chinensis</name>
    <name type="common">China rose</name>
    <dbReference type="NCBI Taxonomy" id="74649"/>
    <lineage>
        <taxon>Eukaryota</taxon>
        <taxon>Viridiplantae</taxon>
        <taxon>Streptophyta</taxon>
        <taxon>Embryophyta</taxon>
        <taxon>Tracheophyta</taxon>
        <taxon>Spermatophyta</taxon>
        <taxon>Magnoliopsida</taxon>
        <taxon>eudicotyledons</taxon>
        <taxon>Gunneridae</taxon>
        <taxon>Pentapetalae</taxon>
        <taxon>rosids</taxon>
        <taxon>fabids</taxon>
        <taxon>Rosales</taxon>
        <taxon>Rosaceae</taxon>
        <taxon>Rosoideae</taxon>
        <taxon>Rosoideae incertae sedis</taxon>
        <taxon>Rosa</taxon>
    </lineage>
</organism>
<dbReference type="EC" id="5.6.2.3" evidence="1"/>
<dbReference type="PANTHER" id="PTHR10492">
    <property type="match status" value="1"/>
</dbReference>
<dbReference type="SUPFAM" id="SSF52540">
    <property type="entry name" value="P-loop containing nucleoside triphosphate hydrolases"/>
    <property type="match status" value="1"/>
</dbReference>
<dbReference type="Gramene" id="PRQ31838">
    <property type="protein sequence ID" value="PRQ31838"/>
    <property type="gene ID" value="RchiOBHm_Chr5g0039821"/>
</dbReference>
<dbReference type="InterPro" id="IPR027417">
    <property type="entry name" value="P-loop_NTPase"/>
</dbReference>
<evidence type="ECO:0000313" key="3">
    <source>
        <dbReference type="EMBL" id="PRQ31838.1"/>
    </source>
</evidence>
<dbReference type="GO" id="GO:0000723">
    <property type="term" value="P:telomere maintenance"/>
    <property type="evidence" value="ECO:0007669"/>
    <property type="project" value="InterPro"/>
</dbReference>
<comment type="similarity">
    <text evidence="1">Belongs to the helicase family.</text>
</comment>
<evidence type="ECO:0000313" key="4">
    <source>
        <dbReference type="Proteomes" id="UP000238479"/>
    </source>
</evidence>
<evidence type="ECO:0000256" key="1">
    <source>
        <dbReference type="RuleBase" id="RU363044"/>
    </source>
</evidence>
<comment type="caution">
    <text evidence="3">The sequence shown here is derived from an EMBL/GenBank/DDBJ whole genome shotgun (WGS) entry which is preliminary data.</text>
</comment>
<dbReference type="Proteomes" id="UP000238479">
    <property type="component" value="Chromosome 5"/>
</dbReference>
<comment type="catalytic activity">
    <reaction evidence="1">
        <text>ATP + H2O = ADP + phosphate + H(+)</text>
        <dbReference type="Rhea" id="RHEA:13065"/>
        <dbReference type="ChEBI" id="CHEBI:15377"/>
        <dbReference type="ChEBI" id="CHEBI:15378"/>
        <dbReference type="ChEBI" id="CHEBI:30616"/>
        <dbReference type="ChEBI" id="CHEBI:43474"/>
        <dbReference type="ChEBI" id="CHEBI:456216"/>
        <dbReference type="EC" id="5.6.2.3"/>
    </reaction>
</comment>
<dbReference type="STRING" id="74649.A0A2P6QCC6"/>
<proteinExistence type="inferred from homology"/>
<sequence>MITNLSICPIKKGTHLAKLIYKTELIIWDEAPMCHKYCFEALDKSLRDILSDTNNTQADKPFGCKPILLGGDFRQILPVISGGTKEQIIEASSNHSYLWQSFKIFHLIENMRLSRPNLSDQDKKIF</sequence>
<keyword evidence="1" id="KW-0234">DNA repair</keyword>
<keyword evidence="1" id="KW-0227">DNA damage</keyword>
<dbReference type="EMBL" id="PDCK01000043">
    <property type="protein sequence ID" value="PRQ31838.1"/>
    <property type="molecule type" value="Genomic_DNA"/>
</dbReference>
<accession>A0A2P6QCC6</accession>
<keyword evidence="1" id="KW-0233">DNA recombination</keyword>
<keyword evidence="1" id="KW-0547">Nucleotide-binding</keyword>
<dbReference type="GO" id="GO:0006310">
    <property type="term" value="P:DNA recombination"/>
    <property type="evidence" value="ECO:0007669"/>
    <property type="project" value="UniProtKB-KW"/>
</dbReference>
<name>A0A2P6QCC6_ROSCH</name>
<feature type="domain" description="DNA helicase Pif1-like DEAD-box helicase" evidence="2">
    <location>
        <begin position="3"/>
        <end position="124"/>
    </location>
</feature>
<dbReference type="AlphaFoldDB" id="A0A2P6QCC6"/>
<dbReference type="GO" id="GO:0005524">
    <property type="term" value="F:ATP binding"/>
    <property type="evidence" value="ECO:0007669"/>
    <property type="project" value="UniProtKB-KW"/>
</dbReference>
<reference evidence="3 4" key="1">
    <citation type="journal article" date="2018" name="Nat. Genet.">
        <title>The Rosa genome provides new insights in the design of modern roses.</title>
        <authorList>
            <person name="Bendahmane M."/>
        </authorList>
    </citation>
    <scope>NUCLEOTIDE SEQUENCE [LARGE SCALE GENOMIC DNA]</scope>
    <source>
        <strain evidence="4">cv. Old Blush</strain>
    </source>
</reference>
<dbReference type="Pfam" id="PF05970">
    <property type="entry name" value="PIF1"/>
    <property type="match status" value="1"/>
</dbReference>
<evidence type="ECO:0000259" key="2">
    <source>
        <dbReference type="Pfam" id="PF05970"/>
    </source>
</evidence>
<keyword evidence="1 3" id="KW-0378">Hydrolase</keyword>
<dbReference type="GO" id="GO:0016887">
    <property type="term" value="F:ATP hydrolysis activity"/>
    <property type="evidence" value="ECO:0007669"/>
    <property type="project" value="RHEA"/>
</dbReference>
<keyword evidence="1 3" id="KW-0347">Helicase</keyword>
<comment type="cofactor">
    <cofactor evidence="1">
        <name>Mg(2+)</name>
        <dbReference type="ChEBI" id="CHEBI:18420"/>
    </cofactor>
</comment>
<protein>
    <recommendedName>
        <fullName evidence="1">ATP-dependent DNA helicase</fullName>
        <ecNumber evidence="1">5.6.2.3</ecNumber>
    </recommendedName>
</protein>
<dbReference type="Gene3D" id="3.40.50.300">
    <property type="entry name" value="P-loop containing nucleotide triphosphate hydrolases"/>
    <property type="match status" value="1"/>
</dbReference>
<dbReference type="GO" id="GO:0006281">
    <property type="term" value="P:DNA repair"/>
    <property type="evidence" value="ECO:0007669"/>
    <property type="project" value="UniProtKB-KW"/>
</dbReference>
<dbReference type="OMA" id="YKTELII"/>
<keyword evidence="1" id="KW-0067">ATP-binding</keyword>
<keyword evidence="4" id="KW-1185">Reference proteome</keyword>
<gene>
    <name evidence="3" type="ORF">RchiOBHm_Chr5g0039821</name>
</gene>
<dbReference type="PANTHER" id="PTHR10492:SF90">
    <property type="entry name" value="ATP-DEPENDENT DNA HELICASE"/>
    <property type="match status" value="1"/>
</dbReference>
<dbReference type="GO" id="GO:0043139">
    <property type="term" value="F:5'-3' DNA helicase activity"/>
    <property type="evidence" value="ECO:0007669"/>
    <property type="project" value="UniProtKB-EC"/>
</dbReference>